<keyword evidence="1 6" id="KW-0698">rRNA processing</keyword>
<dbReference type="Gene3D" id="3.40.1280.10">
    <property type="match status" value="1"/>
</dbReference>
<dbReference type="InterPro" id="IPR029026">
    <property type="entry name" value="tRNA_m1G_MTases_N"/>
</dbReference>
<sequence>MKITIVCVGKIKEKFYRDAVEEYKKRLGRYCKMQIVEVADEKTPDKASEALENQIKEKEGNRILSHISDSDYVIALAINGKERDSVELAEHIRSLGLHGKSSLTFVIGGSLGLSEEVLKRADEKLSFSKMTFPHQLMRVILAEQIYRSYRIIHGEPYHK</sequence>
<evidence type="ECO:0000256" key="5">
    <source>
        <dbReference type="ARBA" id="ARBA00038303"/>
    </source>
</evidence>
<comment type="subunit">
    <text evidence="6">Homodimer.</text>
</comment>
<comment type="similarity">
    <text evidence="5 6">Belongs to the RNA methyltransferase RlmH family.</text>
</comment>
<evidence type="ECO:0000256" key="2">
    <source>
        <dbReference type="ARBA" id="ARBA00022603"/>
    </source>
</evidence>
<keyword evidence="6" id="KW-0963">Cytoplasm</keyword>
<protein>
    <recommendedName>
        <fullName evidence="6">Ribosomal RNA large subunit methyltransferase H</fullName>
        <ecNumber evidence="6">2.1.1.177</ecNumber>
    </recommendedName>
    <alternativeName>
        <fullName evidence="6">23S rRNA (pseudouridine1915-N3)-methyltransferase</fullName>
    </alternativeName>
    <alternativeName>
        <fullName evidence="6">23S rRNA m3Psi1915 methyltransferase</fullName>
    </alternativeName>
    <alternativeName>
        <fullName evidence="6">rRNA (pseudouridine-N3-)-methyltransferase RlmH</fullName>
    </alternativeName>
</protein>
<dbReference type="NCBIfam" id="TIGR00246">
    <property type="entry name" value="tRNA_RlmH_YbeA"/>
    <property type="match status" value="1"/>
</dbReference>
<comment type="function">
    <text evidence="6">Specifically methylates the pseudouridine at position 1915 (m3Psi1915) in 23S rRNA.</text>
</comment>
<dbReference type="InterPro" id="IPR003742">
    <property type="entry name" value="RlmH-like"/>
</dbReference>
<dbReference type="HAMAP" id="MF_00658">
    <property type="entry name" value="23SrRNA_methyltr_H"/>
    <property type="match status" value="1"/>
</dbReference>
<accession>A0ABV1HCZ8</accession>
<keyword evidence="8" id="KW-1185">Reference proteome</keyword>
<evidence type="ECO:0000256" key="3">
    <source>
        <dbReference type="ARBA" id="ARBA00022679"/>
    </source>
</evidence>
<dbReference type="EC" id="2.1.1.177" evidence="6"/>
<dbReference type="PANTHER" id="PTHR33603:SF1">
    <property type="entry name" value="RIBOSOMAL RNA LARGE SUBUNIT METHYLTRANSFERASE H"/>
    <property type="match status" value="1"/>
</dbReference>
<dbReference type="NCBIfam" id="NF000985">
    <property type="entry name" value="PRK00103.1-3"/>
    <property type="match status" value="1"/>
</dbReference>
<feature type="binding site" evidence="6">
    <location>
        <position position="108"/>
    </location>
    <ligand>
        <name>S-adenosyl-L-methionine</name>
        <dbReference type="ChEBI" id="CHEBI:59789"/>
    </ligand>
</feature>
<evidence type="ECO:0000256" key="6">
    <source>
        <dbReference type="HAMAP-Rule" id="MF_00658"/>
    </source>
</evidence>
<dbReference type="Proteomes" id="UP001454489">
    <property type="component" value="Unassembled WGS sequence"/>
</dbReference>
<evidence type="ECO:0000256" key="4">
    <source>
        <dbReference type="ARBA" id="ARBA00022691"/>
    </source>
</evidence>
<dbReference type="GO" id="GO:0032259">
    <property type="term" value="P:methylation"/>
    <property type="evidence" value="ECO:0007669"/>
    <property type="project" value="UniProtKB-KW"/>
</dbReference>
<feature type="binding site" evidence="6">
    <location>
        <begin position="127"/>
        <end position="132"/>
    </location>
    <ligand>
        <name>S-adenosyl-L-methionine</name>
        <dbReference type="ChEBI" id="CHEBI:59789"/>
    </ligand>
</feature>
<dbReference type="SUPFAM" id="SSF75217">
    <property type="entry name" value="alpha/beta knot"/>
    <property type="match status" value="1"/>
</dbReference>
<dbReference type="PIRSF" id="PIRSF004505">
    <property type="entry name" value="MT_bac"/>
    <property type="match status" value="1"/>
</dbReference>
<comment type="catalytic activity">
    <reaction evidence="6">
        <text>pseudouridine(1915) in 23S rRNA + S-adenosyl-L-methionine = N(3)-methylpseudouridine(1915) in 23S rRNA + S-adenosyl-L-homocysteine + H(+)</text>
        <dbReference type="Rhea" id="RHEA:42752"/>
        <dbReference type="Rhea" id="RHEA-COMP:10221"/>
        <dbReference type="Rhea" id="RHEA-COMP:10222"/>
        <dbReference type="ChEBI" id="CHEBI:15378"/>
        <dbReference type="ChEBI" id="CHEBI:57856"/>
        <dbReference type="ChEBI" id="CHEBI:59789"/>
        <dbReference type="ChEBI" id="CHEBI:65314"/>
        <dbReference type="ChEBI" id="CHEBI:74486"/>
        <dbReference type="EC" id="2.1.1.177"/>
    </reaction>
</comment>
<keyword evidence="3 6" id="KW-0808">Transferase</keyword>
<dbReference type="PANTHER" id="PTHR33603">
    <property type="entry name" value="METHYLTRANSFERASE"/>
    <property type="match status" value="1"/>
</dbReference>
<dbReference type="EMBL" id="JBBMEX010000006">
    <property type="protein sequence ID" value="MEQ2557600.1"/>
    <property type="molecule type" value="Genomic_DNA"/>
</dbReference>
<proteinExistence type="inferred from homology"/>
<name>A0ABV1HCZ8_9FIRM</name>
<evidence type="ECO:0000313" key="8">
    <source>
        <dbReference type="Proteomes" id="UP001454489"/>
    </source>
</evidence>
<dbReference type="RefSeq" id="WP_177962686.1">
    <property type="nucleotide sequence ID" value="NZ_JBBMEX010000006.1"/>
</dbReference>
<organism evidence="7 8">
    <name type="scientific">Maccoyibacter intestinihominis</name>
    <dbReference type="NCBI Taxonomy" id="3133499"/>
    <lineage>
        <taxon>Bacteria</taxon>
        <taxon>Bacillati</taxon>
        <taxon>Bacillota</taxon>
        <taxon>Clostridia</taxon>
        <taxon>Lachnospirales</taxon>
        <taxon>Lachnospiraceae</taxon>
        <taxon>Maccoyibacter</taxon>
    </lineage>
</organism>
<comment type="caution">
    <text evidence="7">The sequence shown here is derived from an EMBL/GenBank/DDBJ whole genome shotgun (WGS) entry which is preliminary data.</text>
</comment>
<feature type="binding site" evidence="6">
    <location>
        <position position="76"/>
    </location>
    <ligand>
        <name>S-adenosyl-L-methionine</name>
        <dbReference type="ChEBI" id="CHEBI:59789"/>
    </ligand>
</feature>
<dbReference type="GO" id="GO:0008168">
    <property type="term" value="F:methyltransferase activity"/>
    <property type="evidence" value="ECO:0007669"/>
    <property type="project" value="UniProtKB-KW"/>
</dbReference>
<evidence type="ECO:0000256" key="1">
    <source>
        <dbReference type="ARBA" id="ARBA00022552"/>
    </source>
</evidence>
<dbReference type="CDD" id="cd18081">
    <property type="entry name" value="RlmH-like"/>
    <property type="match status" value="1"/>
</dbReference>
<dbReference type="Pfam" id="PF02590">
    <property type="entry name" value="SPOUT_MTase"/>
    <property type="match status" value="1"/>
</dbReference>
<reference evidence="7 8" key="1">
    <citation type="submission" date="2024-03" db="EMBL/GenBank/DDBJ databases">
        <title>Human intestinal bacterial collection.</title>
        <authorList>
            <person name="Pauvert C."/>
            <person name="Hitch T.C.A."/>
            <person name="Clavel T."/>
        </authorList>
    </citation>
    <scope>NUCLEOTIDE SEQUENCE [LARGE SCALE GENOMIC DNA]</scope>
    <source>
        <strain evidence="7 8">CLA-AA-H185</strain>
    </source>
</reference>
<keyword evidence="4 6" id="KW-0949">S-adenosyl-L-methionine</keyword>
<dbReference type="InterPro" id="IPR029028">
    <property type="entry name" value="Alpha/beta_knot_MTases"/>
</dbReference>
<gene>
    <name evidence="6 7" type="primary">rlmH</name>
    <name evidence="7" type="ORF">WMO43_06935</name>
</gene>
<comment type="subcellular location">
    <subcellularLocation>
        <location evidence="6">Cytoplasm</location>
    </subcellularLocation>
</comment>
<keyword evidence="2 6" id="KW-0489">Methyltransferase</keyword>
<evidence type="ECO:0000313" key="7">
    <source>
        <dbReference type="EMBL" id="MEQ2557600.1"/>
    </source>
</evidence>